<dbReference type="EMBL" id="VGJX01000496">
    <property type="protein sequence ID" value="MBM3275233.1"/>
    <property type="molecule type" value="Genomic_DNA"/>
</dbReference>
<reference evidence="2 3" key="1">
    <citation type="submission" date="2019-03" db="EMBL/GenBank/DDBJ databases">
        <title>Lake Tanganyika Metagenome-Assembled Genomes (MAGs).</title>
        <authorList>
            <person name="Tran P."/>
        </authorList>
    </citation>
    <scope>NUCLEOTIDE SEQUENCE [LARGE SCALE GENOMIC DNA]</scope>
    <source>
        <strain evidence="2">K_DeepCast_65m_m2_236</strain>
    </source>
</reference>
<proteinExistence type="predicted"/>
<accession>A0A937X4M0</accession>
<gene>
    <name evidence="2" type="ORF">FJZ00_08765</name>
</gene>
<dbReference type="PANTHER" id="PTHR31157">
    <property type="entry name" value="SCP DOMAIN-CONTAINING PROTEIN"/>
    <property type="match status" value="1"/>
</dbReference>
<dbReference type="Gene3D" id="3.40.33.10">
    <property type="entry name" value="CAP"/>
    <property type="match status" value="1"/>
</dbReference>
<dbReference type="Pfam" id="PF00188">
    <property type="entry name" value="CAP"/>
    <property type="match status" value="1"/>
</dbReference>
<organism evidence="2 3">
    <name type="scientific">Candidatus Tanganyikabacteria bacterium</name>
    <dbReference type="NCBI Taxonomy" id="2961651"/>
    <lineage>
        <taxon>Bacteria</taxon>
        <taxon>Bacillati</taxon>
        <taxon>Candidatus Sericytochromatia</taxon>
        <taxon>Candidatus Tanganyikabacteria</taxon>
    </lineage>
</organism>
<feature type="domain" description="SCP" evidence="1">
    <location>
        <begin position="17"/>
        <end position="133"/>
    </location>
</feature>
<sequence>MAPAPATGVSPEIQAVVDATNRERARYGLRPLTASPALNRVAQNRSADMARRRYFDHTDPDGRDPFWHLRNAGIRYMAGAENIAMGQRSAAEVVTGWMNSPGHRANILNGRLGHIGVGLARDSRGTPYWTQIFTD</sequence>
<dbReference type="PANTHER" id="PTHR31157:SF1">
    <property type="entry name" value="SCP DOMAIN-CONTAINING PROTEIN"/>
    <property type="match status" value="1"/>
</dbReference>
<dbReference type="InterPro" id="IPR014044">
    <property type="entry name" value="CAP_dom"/>
</dbReference>
<dbReference type="AlphaFoldDB" id="A0A937X4M0"/>
<name>A0A937X4M0_9BACT</name>
<dbReference type="InterPro" id="IPR035940">
    <property type="entry name" value="CAP_sf"/>
</dbReference>
<evidence type="ECO:0000313" key="3">
    <source>
        <dbReference type="Proteomes" id="UP000703893"/>
    </source>
</evidence>
<evidence type="ECO:0000313" key="2">
    <source>
        <dbReference type="EMBL" id="MBM3275233.1"/>
    </source>
</evidence>
<dbReference type="CDD" id="cd05379">
    <property type="entry name" value="CAP_bacterial"/>
    <property type="match status" value="1"/>
</dbReference>
<comment type="caution">
    <text evidence="2">The sequence shown here is derived from an EMBL/GenBank/DDBJ whole genome shotgun (WGS) entry which is preliminary data.</text>
</comment>
<dbReference type="Proteomes" id="UP000703893">
    <property type="component" value="Unassembled WGS sequence"/>
</dbReference>
<protein>
    <recommendedName>
        <fullName evidence="1">SCP domain-containing protein</fullName>
    </recommendedName>
</protein>
<dbReference type="SUPFAM" id="SSF55797">
    <property type="entry name" value="PR-1-like"/>
    <property type="match status" value="1"/>
</dbReference>
<evidence type="ECO:0000259" key="1">
    <source>
        <dbReference type="Pfam" id="PF00188"/>
    </source>
</evidence>